<feature type="compositionally biased region" description="Basic and acidic residues" evidence="1">
    <location>
        <begin position="71"/>
        <end position="104"/>
    </location>
</feature>
<protein>
    <recommendedName>
        <fullName evidence="3">DUF4124 domain-containing protein</fullName>
    </recommendedName>
</protein>
<reference evidence="4 5" key="1">
    <citation type="submission" date="2018-05" db="EMBL/GenBank/DDBJ databases">
        <title>Spiribacter halobius sp. nov., a moderately halophilic bacterium isolated from marine solar saltern.</title>
        <authorList>
            <person name="Zheng W.-S."/>
            <person name="Lu D.-C."/>
            <person name="Du Z.-J."/>
        </authorList>
    </citation>
    <scope>NUCLEOTIDE SEQUENCE [LARGE SCALE GENOMIC DNA]</scope>
    <source>
        <strain evidence="4 5">E85</strain>
    </source>
</reference>
<feature type="chain" id="PRO_5015651345" description="DUF4124 domain-containing protein" evidence="2">
    <location>
        <begin position="22"/>
        <end position="170"/>
    </location>
</feature>
<dbReference type="RefSeq" id="WP_109679655.1">
    <property type="nucleotide sequence ID" value="NZ_CP086615.1"/>
</dbReference>
<evidence type="ECO:0000259" key="3">
    <source>
        <dbReference type="Pfam" id="PF13511"/>
    </source>
</evidence>
<dbReference type="InterPro" id="IPR025392">
    <property type="entry name" value="DUF4124"/>
</dbReference>
<dbReference type="Proteomes" id="UP000245474">
    <property type="component" value="Unassembled WGS sequence"/>
</dbReference>
<dbReference type="EMBL" id="QFFI01000027">
    <property type="protein sequence ID" value="PWG61782.1"/>
    <property type="molecule type" value="Genomic_DNA"/>
</dbReference>
<feature type="domain" description="DUF4124" evidence="3">
    <location>
        <begin position="11"/>
        <end position="61"/>
    </location>
</feature>
<proteinExistence type="predicted"/>
<evidence type="ECO:0000256" key="1">
    <source>
        <dbReference type="SAM" id="MobiDB-lite"/>
    </source>
</evidence>
<evidence type="ECO:0000313" key="5">
    <source>
        <dbReference type="Proteomes" id="UP000245474"/>
    </source>
</evidence>
<evidence type="ECO:0000313" key="4">
    <source>
        <dbReference type="EMBL" id="PWG61782.1"/>
    </source>
</evidence>
<accession>A0A2U2MYB2</accession>
<keyword evidence="2" id="KW-0732">Signal</keyword>
<sequence>MMRYSTLIAAAVLALPVCASAQIYRCETESGTVFSQAPCAPDAERVEGDDSYDSEAAAKAEARTQRIMSDWQRERQQRLENRARWRAEQRQEREAERRREELNRQARRGNIQRGADCDVATSAAGRPDRVNEGSDARGEWQQYVYEDGGQTRYVHCRDGKVTSSSRWGGD</sequence>
<comment type="caution">
    <text evidence="4">The sequence shown here is derived from an EMBL/GenBank/DDBJ whole genome shotgun (WGS) entry which is preliminary data.</text>
</comment>
<feature type="signal peptide" evidence="2">
    <location>
        <begin position="1"/>
        <end position="21"/>
    </location>
</feature>
<feature type="compositionally biased region" description="Basic and acidic residues" evidence="1">
    <location>
        <begin position="126"/>
        <end position="138"/>
    </location>
</feature>
<dbReference type="Pfam" id="PF13511">
    <property type="entry name" value="DUF4124"/>
    <property type="match status" value="1"/>
</dbReference>
<gene>
    <name evidence="4" type="ORF">DEM34_15055</name>
</gene>
<feature type="region of interest" description="Disordered" evidence="1">
    <location>
        <begin position="69"/>
        <end position="143"/>
    </location>
</feature>
<organism evidence="4 5">
    <name type="scientific">Sediminicurvatus halobius</name>
    <dbReference type="NCBI Taxonomy" id="2182432"/>
    <lineage>
        <taxon>Bacteria</taxon>
        <taxon>Pseudomonadati</taxon>
        <taxon>Pseudomonadota</taxon>
        <taxon>Gammaproteobacteria</taxon>
        <taxon>Chromatiales</taxon>
        <taxon>Ectothiorhodospiraceae</taxon>
        <taxon>Sediminicurvatus</taxon>
    </lineage>
</organism>
<keyword evidence="5" id="KW-1185">Reference proteome</keyword>
<name>A0A2U2MYB2_9GAMM</name>
<dbReference type="OrthoDB" id="5771047at2"/>
<evidence type="ECO:0000256" key="2">
    <source>
        <dbReference type="SAM" id="SignalP"/>
    </source>
</evidence>
<dbReference type="AlphaFoldDB" id="A0A2U2MYB2"/>